<evidence type="ECO:0000256" key="8">
    <source>
        <dbReference type="SAM" id="Phobius"/>
    </source>
</evidence>
<evidence type="ECO:0000256" key="1">
    <source>
        <dbReference type="ARBA" id="ARBA00004141"/>
    </source>
</evidence>
<dbReference type="KEGG" id="mdm:103409676"/>
<evidence type="ECO:0000256" key="7">
    <source>
        <dbReference type="SAM" id="MobiDB-lite"/>
    </source>
</evidence>
<protein>
    <recommendedName>
        <fullName evidence="9">Membrane insertase YidC/Oxa/ALB C-terminal domain-containing protein</fullName>
    </recommendedName>
</protein>
<dbReference type="NCBIfam" id="TIGR03592">
    <property type="entry name" value="yidC_oxa1_cterm"/>
    <property type="match status" value="1"/>
</dbReference>
<keyword evidence="3 6" id="KW-0812">Transmembrane</keyword>
<feature type="transmembrane region" description="Helical" evidence="8">
    <location>
        <begin position="236"/>
        <end position="254"/>
    </location>
</feature>
<dbReference type="Gramene" id="mRNA:MD06G0085200">
    <property type="protein sequence ID" value="mRNA:MD06G0085200"/>
    <property type="gene ID" value="MD06G0085200"/>
</dbReference>
<dbReference type="PANTHER" id="PTHR12428:SF34">
    <property type="entry name" value="MITOCHONDRIAL INNER MEMBRANE PROTEIN OXA1-LIKE"/>
    <property type="match status" value="1"/>
</dbReference>
<dbReference type="InterPro" id="IPR028055">
    <property type="entry name" value="YidC/Oxa/ALB_C"/>
</dbReference>
<evidence type="ECO:0000256" key="6">
    <source>
        <dbReference type="RuleBase" id="RU003945"/>
    </source>
</evidence>
<comment type="similarity">
    <text evidence="2">Belongs to the OXA1/ALB3/YidC (TC 2.A.9.2) family.</text>
</comment>
<evidence type="ECO:0000256" key="5">
    <source>
        <dbReference type="ARBA" id="ARBA00023136"/>
    </source>
</evidence>
<dbReference type="SMR" id="A0A498JPE8"/>
<dbReference type="CDD" id="cd20069">
    <property type="entry name" value="5TM_Oxa1-like"/>
    <property type="match status" value="1"/>
</dbReference>
<sequence>MAYRRSLTTTSSIARRHQYHPSVTHILRDDDRKQDVVSEHASASPILNQFLSQKRFFGNNLSRVSGFGGGFAQDRRISNALLSSTSGFAFSRSMSSASEKVELLSDVSGVLSDTGIEGLTSQVPAMSEVAVAAADSWLPVKGLQYFIEAVHVHTGLNWWAAIAITTILIRTATVPLLINQLKATSKLSLMKPQLEELKQEMQDRGSDRSAQLEFQQKTKKLFKEYGVTPLTPMKGLLIQGPVFISFFLAIGNMAEKVPSFKTGGAYWFLDLTTPDAMYVFPVLAAMTFLLTVECNLQEGMEGNPAAGTMKNVSRGLAVLTVPFTMSFPKAVFCYWVTSNLFSLSYGLVLKYTGLKEALGIPKPPPYTAPPQGSQPAFSLLSTLKQVAEGARGSTSSPGEASKVQDRSTSSSSSSSVLSQRIKSLEKQVKGRKRNKKR</sequence>
<feature type="transmembrane region" description="Helical" evidence="8">
    <location>
        <begin position="316"/>
        <end position="337"/>
    </location>
</feature>
<feature type="compositionally biased region" description="Low complexity" evidence="7">
    <location>
        <begin position="406"/>
        <end position="421"/>
    </location>
</feature>
<comment type="subcellular location">
    <subcellularLocation>
        <location evidence="1 6">Membrane</location>
        <topology evidence="1 6">Multi-pass membrane protein</topology>
    </subcellularLocation>
</comment>
<dbReference type="Pfam" id="PF02096">
    <property type="entry name" value="60KD_IMP"/>
    <property type="match status" value="1"/>
</dbReference>
<dbReference type="GO" id="GO:0005743">
    <property type="term" value="C:mitochondrial inner membrane"/>
    <property type="evidence" value="ECO:0007669"/>
    <property type="project" value="TreeGrafter"/>
</dbReference>
<keyword evidence="4 8" id="KW-1133">Transmembrane helix</keyword>
<feature type="transmembrane region" description="Helical" evidence="8">
    <location>
        <begin position="276"/>
        <end position="296"/>
    </location>
</feature>
<dbReference type="InterPro" id="IPR001708">
    <property type="entry name" value="YidC/ALB3/OXA1/COX18"/>
</dbReference>
<dbReference type="OrthoDB" id="2148490at2759"/>
<comment type="similarity">
    <text evidence="6">Belongs to the OXA1/ALB3/YidC family.</text>
</comment>
<keyword evidence="5 8" id="KW-0472">Membrane</keyword>
<evidence type="ECO:0000313" key="11">
    <source>
        <dbReference type="Proteomes" id="UP000290289"/>
    </source>
</evidence>
<comment type="caution">
    <text evidence="10">The sequence shown here is derived from an EMBL/GenBank/DDBJ whole genome shotgun (WGS) entry which is preliminary data.</text>
</comment>
<dbReference type="STRING" id="3750.A0A498JPE8"/>
<dbReference type="GO" id="GO:0032977">
    <property type="term" value="F:membrane insertase activity"/>
    <property type="evidence" value="ECO:0007669"/>
    <property type="project" value="InterPro"/>
</dbReference>
<evidence type="ECO:0000313" key="10">
    <source>
        <dbReference type="EMBL" id="RXH95734.1"/>
    </source>
</evidence>
<evidence type="ECO:0000256" key="4">
    <source>
        <dbReference type="ARBA" id="ARBA00022989"/>
    </source>
</evidence>
<proteinExistence type="inferred from homology"/>
<name>A0A498JPE8_MALDO</name>
<accession>A0A498JPE8</accession>
<feature type="domain" description="Membrane insertase YidC/Oxa/ALB C-terminal" evidence="9">
    <location>
        <begin position="158"/>
        <end position="346"/>
    </location>
</feature>
<evidence type="ECO:0000256" key="2">
    <source>
        <dbReference type="ARBA" id="ARBA00010583"/>
    </source>
</evidence>
<organism evidence="10 11">
    <name type="scientific">Malus domestica</name>
    <name type="common">Apple</name>
    <name type="synonym">Pyrus malus</name>
    <dbReference type="NCBI Taxonomy" id="3750"/>
    <lineage>
        <taxon>Eukaryota</taxon>
        <taxon>Viridiplantae</taxon>
        <taxon>Streptophyta</taxon>
        <taxon>Embryophyta</taxon>
        <taxon>Tracheophyta</taxon>
        <taxon>Spermatophyta</taxon>
        <taxon>Magnoliopsida</taxon>
        <taxon>eudicotyledons</taxon>
        <taxon>Gunneridae</taxon>
        <taxon>Pentapetalae</taxon>
        <taxon>rosids</taxon>
        <taxon>fabids</taxon>
        <taxon>Rosales</taxon>
        <taxon>Rosaceae</taxon>
        <taxon>Amygdaloideae</taxon>
        <taxon>Maleae</taxon>
        <taxon>Malus</taxon>
    </lineage>
</organism>
<feature type="region of interest" description="Disordered" evidence="7">
    <location>
        <begin position="385"/>
        <end position="437"/>
    </location>
</feature>
<gene>
    <name evidence="10" type="ORF">DVH24_008234</name>
</gene>
<evidence type="ECO:0000256" key="3">
    <source>
        <dbReference type="ARBA" id="ARBA00022692"/>
    </source>
</evidence>
<evidence type="ECO:0000259" key="9">
    <source>
        <dbReference type="Pfam" id="PF02096"/>
    </source>
</evidence>
<dbReference type="EMBL" id="RDQH01000332">
    <property type="protein sequence ID" value="RXH95734.1"/>
    <property type="molecule type" value="Genomic_DNA"/>
</dbReference>
<dbReference type="PANTHER" id="PTHR12428">
    <property type="entry name" value="OXA1"/>
    <property type="match status" value="1"/>
</dbReference>
<keyword evidence="11" id="KW-1185">Reference proteome</keyword>
<dbReference type="Proteomes" id="UP000290289">
    <property type="component" value="Chromosome 6"/>
</dbReference>
<dbReference type="GO" id="GO:0032979">
    <property type="term" value="P:protein insertion into mitochondrial inner membrane from matrix"/>
    <property type="evidence" value="ECO:0007669"/>
    <property type="project" value="TreeGrafter"/>
</dbReference>
<dbReference type="AlphaFoldDB" id="A0A498JPE8"/>
<reference evidence="10 11" key="1">
    <citation type="submission" date="2018-10" db="EMBL/GenBank/DDBJ databases">
        <title>A high-quality apple genome assembly.</title>
        <authorList>
            <person name="Hu J."/>
        </authorList>
    </citation>
    <scope>NUCLEOTIDE SEQUENCE [LARGE SCALE GENOMIC DNA]</scope>
    <source>
        <strain evidence="11">cv. HFTH1</strain>
        <tissue evidence="10">Young leaf</tissue>
    </source>
</reference>